<dbReference type="Proteomes" id="UP000062912">
    <property type="component" value="Unassembled WGS sequence"/>
</dbReference>
<dbReference type="EMBL" id="LPJR01000019">
    <property type="protein sequence ID" value="KWF33525.1"/>
    <property type="molecule type" value="Genomic_DNA"/>
</dbReference>
<sequence length="66" mass="7104">MWLEMPGDLRAYRVAADLERDGALATTAEPFSTMPNTRHARRLALGSLSLDALGDALHKVGRAVIG</sequence>
<protein>
    <recommendedName>
        <fullName evidence="3">GntR family transcriptional regulator</fullName>
    </recommendedName>
</protein>
<evidence type="ECO:0008006" key="3">
    <source>
        <dbReference type="Google" id="ProtNLM"/>
    </source>
</evidence>
<organism evidence="1 2">
    <name type="scientific">Burkholderia pseudomultivorans</name>
    <dbReference type="NCBI Taxonomy" id="1207504"/>
    <lineage>
        <taxon>Bacteria</taxon>
        <taxon>Pseudomonadati</taxon>
        <taxon>Pseudomonadota</taxon>
        <taxon>Betaproteobacteria</taxon>
        <taxon>Burkholderiales</taxon>
        <taxon>Burkholderiaceae</taxon>
        <taxon>Burkholderia</taxon>
        <taxon>Burkholderia cepacia complex</taxon>
    </lineage>
</organism>
<comment type="caution">
    <text evidence="1">The sequence shown here is derived from an EMBL/GenBank/DDBJ whole genome shotgun (WGS) entry which is preliminary data.</text>
</comment>
<gene>
    <name evidence="1" type="ORF">WT56_10465</name>
</gene>
<accession>A0A132EKC5</accession>
<proteinExistence type="predicted"/>
<dbReference type="AlphaFoldDB" id="A0A132EKC5"/>
<evidence type="ECO:0000313" key="2">
    <source>
        <dbReference type="Proteomes" id="UP000062912"/>
    </source>
</evidence>
<reference evidence="1 2" key="1">
    <citation type="submission" date="2015-11" db="EMBL/GenBank/DDBJ databases">
        <title>Expanding the genomic diversity of Burkholderia species for the development of highly accurate diagnostics.</title>
        <authorList>
            <person name="Sahl J."/>
            <person name="Keim P."/>
            <person name="Wagner D."/>
        </authorList>
    </citation>
    <scope>NUCLEOTIDE SEQUENCE [LARGE SCALE GENOMIC DNA]</scope>
    <source>
        <strain evidence="1 2">MSMB368WGS</strain>
    </source>
</reference>
<name>A0A132EKC5_9BURK</name>
<evidence type="ECO:0000313" key="1">
    <source>
        <dbReference type="EMBL" id="KWF33525.1"/>
    </source>
</evidence>